<organism evidence="7 8">
    <name type="scientific">Corynebacterium propinquum</name>
    <dbReference type="NCBI Taxonomy" id="43769"/>
    <lineage>
        <taxon>Bacteria</taxon>
        <taxon>Bacillati</taxon>
        <taxon>Actinomycetota</taxon>
        <taxon>Actinomycetes</taxon>
        <taxon>Mycobacteriales</taxon>
        <taxon>Corynebacteriaceae</taxon>
        <taxon>Corynebacterium</taxon>
    </lineage>
</organism>
<feature type="transmembrane region" description="Helical" evidence="6">
    <location>
        <begin position="291"/>
        <end position="318"/>
    </location>
</feature>
<sequence length="475" mass="50280">MTQTRKNVPANINQRLLSLSLPLAGTQLANIALSTTDTIVMGQLGTQALAGGGLAVIWFNQLRTMGVGVLTPLGNRIAYHHARWEESAPGSAEKNQAAAEIRDLARVGLLLSTLLGAVGGFLLVCIGLALPLFGQPSGIVDYALPTMIALAPGLIPCLWFQVARQFTVGLSKPQALLLITLVSIVINAVLDLALAHGYGPLPAMGVWGIGLATSLVHLCTASIFFTLIKRNSSFNEFYDHRLLKASSISIRRQLKLGIPVSLTYGAEAGMFSVLAMIMGTLSAEALAAHNVAYQVTFIVFQFGVGFSHGASIVVSSMLSTRSSQAARSAAIRAMGMVFIVVAVAAVTFWTIPRTVLAPFLHAADEQTITLAISLLAIGAFMEVVDTGQNVAIGVLRGIGDTTTGLKASLIGYWVIGLPVALLFAYPLGLGPQGVWWGLTLGLTAASAVLWRQFFRSTASEKLSHPTKDLPRQARK</sequence>
<keyword evidence="6" id="KW-0812">Transmembrane</keyword>
<comment type="similarity">
    <text evidence="2">Belongs to the multi antimicrobial extrusion (MATE) (TC 2.A.66.1) family.</text>
</comment>
<feature type="transmembrane region" description="Helical" evidence="6">
    <location>
        <begin position="175"/>
        <end position="198"/>
    </location>
</feature>
<feature type="transmembrane region" description="Helical" evidence="6">
    <location>
        <begin position="256"/>
        <end position="279"/>
    </location>
</feature>
<dbReference type="InterPro" id="IPR050222">
    <property type="entry name" value="MATE_MdtK"/>
</dbReference>
<evidence type="ECO:0000256" key="1">
    <source>
        <dbReference type="ARBA" id="ARBA00003408"/>
    </source>
</evidence>
<name>A0AAP4FA96_9CORY</name>
<dbReference type="InterPro" id="IPR002528">
    <property type="entry name" value="MATE_fam"/>
</dbReference>
<feature type="transmembrane region" description="Helical" evidence="6">
    <location>
        <begin position="371"/>
        <end position="395"/>
    </location>
</feature>
<comment type="function">
    <text evidence="1">Multidrug efflux pump.</text>
</comment>
<dbReference type="Pfam" id="PF01554">
    <property type="entry name" value="MatE"/>
    <property type="match status" value="2"/>
</dbReference>
<evidence type="ECO:0000256" key="2">
    <source>
        <dbReference type="ARBA" id="ARBA00010199"/>
    </source>
</evidence>
<reference evidence="7" key="1">
    <citation type="submission" date="2023-05" db="EMBL/GenBank/DDBJ databases">
        <title>Metabolic capabilities are highly conserved among human nasal-associated Corynebacterium species in pangenomic analyses.</title>
        <authorList>
            <person name="Tran T.H."/>
            <person name="Roberts A.Q."/>
            <person name="Escapa I.F."/>
            <person name="Gao W."/>
            <person name="Conlan S."/>
            <person name="Kong H."/>
            <person name="Segre J.A."/>
            <person name="Kelly M.S."/>
            <person name="Lemon K.P."/>
        </authorList>
    </citation>
    <scope>NUCLEOTIDE SEQUENCE</scope>
    <source>
        <strain evidence="7">KPL2654</strain>
    </source>
</reference>
<accession>A0AAP4FA96</accession>
<dbReference type="GO" id="GO:0042910">
    <property type="term" value="F:xenobiotic transmembrane transporter activity"/>
    <property type="evidence" value="ECO:0007669"/>
    <property type="project" value="InterPro"/>
</dbReference>
<dbReference type="GO" id="GO:0005886">
    <property type="term" value="C:plasma membrane"/>
    <property type="evidence" value="ECO:0007669"/>
    <property type="project" value="TreeGrafter"/>
</dbReference>
<evidence type="ECO:0000313" key="8">
    <source>
        <dbReference type="Proteomes" id="UP001226160"/>
    </source>
</evidence>
<evidence type="ECO:0000256" key="3">
    <source>
        <dbReference type="ARBA" id="ARBA00020268"/>
    </source>
</evidence>
<dbReference type="Proteomes" id="UP001226160">
    <property type="component" value="Unassembled WGS sequence"/>
</dbReference>
<proteinExistence type="inferred from homology"/>
<dbReference type="CDD" id="cd13131">
    <property type="entry name" value="MATE_NorM_like"/>
    <property type="match status" value="1"/>
</dbReference>
<keyword evidence="6" id="KW-0472">Membrane</keyword>
<comment type="caution">
    <text evidence="7">The sequence shown here is derived from an EMBL/GenBank/DDBJ whole genome shotgun (WGS) entry which is preliminary data.</text>
</comment>
<dbReference type="GO" id="GO:0015297">
    <property type="term" value="F:antiporter activity"/>
    <property type="evidence" value="ECO:0007669"/>
    <property type="project" value="InterPro"/>
</dbReference>
<evidence type="ECO:0000256" key="4">
    <source>
        <dbReference type="ARBA" id="ARBA00022448"/>
    </source>
</evidence>
<dbReference type="EMBL" id="JASNVP010000006">
    <property type="protein sequence ID" value="MDK4326408.1"/>
    <property type="molecule type" value="Genomic_DNA"/>
</dbReference>
<feature type="transmembrane region" description="Helical" evidence="6">
    <location>
        <begin position="407"/>
        <end position="428"/>
    </location>
</feature>
<dbReference type="PANTHER" id="PTHR43298">
    <property type="entry name" value="MULTIDRUG RESISTANCE PROTEIN NORM-RELATED"/>
    <property type="match status" value="1"/>
</dbReference>
<dbReference type="NCBIfam" id="TIGR00797">
    <property type="entry name" value="matE"/>
    <property type="match status" value="1"/>
</dbReference>
<feature type="transmembrane region" description="Helical" evidence="6">
    <location>
        <begin position="434"/>
        <end position="454"/>
    </location>
</feature>
<keyword evidence="6" id="KW-1133">Transmembrane helix</keyword>
<evidence type="ECO:0000256" key="6">
    <source>
        <dbReference type="SAM" id="Phobius"/>
    </source>
</evidence>
<dbReference type="PANTHER" id="PTHR43298:SF2">
    <property type="entry name" value="FMN_FAD EXPORTER YEEO-RELATED"/>
    <property type="match status" value="1"/>
</dbReference>
<dbReference type="RefSeq" id="WP_284589833.1">
    <property type="nucleotide sequence ID" value="NZ_JASNVP010000006.1"/>
</dbReference>
<feature type="transmembrane region" description="Helical" evidence="6">
    <location>
        <begin position="142"/>
        <end position="163"/>
    </location>
</feature>
<evidence type="ECO:0000256" key="5">
    <source>
        <dbReference type="ARBA" id="ARBA00031636"/>
    </source>
</evidence>
<feature type="transmembrane region" description="Helical" evidence="6">
    <location>
        <begin position="109"/>
        <end position="130"/>
    </location>
</feature>
<feature type="transmembrane region" description="Helical" evidence="6">
    <location>
        <begin position="330"/>
        <end position="351"/>
    </location>
</feature>
<evidence type="ECO:0000313" key="7">
    <source>
        <dbReference type="EMBL" id="MDK4326408.1"/>
    </source>
</evidence>
<keyword evidence="4" id="KW-0813">Transport</keyword>
<gene>
    <name evidence="7" type="ORF">QPX54_07820</name>
</gene>
<feature type="transmembrane region" description="Helical" evidence="6">
    <location>
        <begin position="204"/>
        <end position="228"/>
    </location>
</feature>
<dbReference type="AlphaFoldDB" id="A0AAP4FA96"/>
<protein>
    <recommendedName>
        <fullName evidence="3">Probable multidrug resistance protein NorM</fullName>
    </recommendedName>
    <alternativeName>
        <fullName evidence="5">Multidrug-efflux transporter</fullName>
    </alternativeName>
</protein>